<keyword evidence="1" id="KW-0479">Metal-binding</keyword>
<dbReference type="OrthoDB" id="7554612at2759"/>
<feature type="region of interest" description="Disordered" evidence="2">
    <location>
        <begin position="238"/>
        <end position="263"/>
    </location>
</feature>
<dbReference type="SMART" id="SM00343">
    <property type="entry name" value="ZnF_C2HC"/>
    <property type="match status" value="2"/>
</dbReference>
<dbReference type="KEGG" id="tcz:108757453"/>
<gene>
    <name evidence="4" type="ORF">ALC57_03113</name>
</gene>
<keyword evidence="5" id="KW-1185">Reference proteome</keyword>
<accession>A0A151JN66</accession>
<evidence type="ECO:0000259" key="3">
    <source>
        <dbReference type="PROSITE" id="PS50158"/>
    </source>
</evidence>
<dbReference type="STRING" id="471704.A0A151JN66"/>
<feature type="domain" description="CCHC-type" evidence="3">
    <location>
        <begin position="201"/>
        <end position="214"/>
    </location>
</feature>
<dbReference type="GO" id="GO:0003676">
    <property type="term" value="F:nucleic acid binding"/>
    <property type="evidence" value="ECO:0007669"/>
    <property type="project" value="InterPro"/>
</dbReference>
<dbReference type="Pfam" id="PF00098">
    <property type="entry name" value="zf-CCHC"/>
    <property type="match status" value="1"/>
</dbReference>
<evidence type="ECO:0000313" key="4">
    <source>
        <dbReference type="EMBL" id="KYN27493.1"/>
    </source>
</evidence>
<dbReference type="AlphaFoldDB" id="A0A151JN66"/>
<dbReference type="InterPro" id="IPR036875">
    <property type="entry name" value="Znf_CCHC_sf"/>
</dbReference>
<evidence type="ECO:0000256" key="1">
    <source>
        <dbReference type="PROSITE-ProRule" id="PRU00047"/>
    </source>
</evidence>
<keyword evidence="1" id="KW-0862">Zinc</keyword>
<reference evidence="4 5" key="1">
    <citation type="submission" date="2015-09" db="EMBL/GenBank/DDBJ databases">
        <title>Trachymyrmex cornetzi WGS genome.</title>
        <authorList>
            <person name="Nygaard S."/>
            <person name="Hu H."/>
            <person name="Boomsma J."/>
            <person name="Zhang G."/>
        </authorList>
    </citation>
    <scope>NUCLEOTIDE SEQUENCE [LARGE SCALE GENOMIC DNA]</scope>
    <source>
        <strain evidence="4">Tcor2-1</strain>
        <tissue evidence="4">Whole body</tissue>
    </source>
</reference>
<evidence type="ECO:0000256" key="2">
    <source>
        <dbReference type="SAM" id="MobiDB-lite"/>
    </source>
</evidence>
<dbReference type="SUPFAM" id="SSF57756">
    <property type="entry name" value="Retrovirus zinc finger-like domains"/>
    <property type="match status" value="1"/>
</dbReference>
<name>A0A151JN66_9HYME</name>
<organism evidence="4 5">
    <name type="scientific">Trachymyrmex cornetzi</name>
    <dbReference type="NCBI Taxonomy" id="471704"/>
    <lineage>
        <taxon>Eukaryota</taxon>
        <taxon>Metazoa</taxon>
        <taxon>Ecdysozoa</taxon>
        <taxon>Arthropoda</taxon>
        <taxon>Hexapoda</taxon>
        <taxon>Insecta</taxon>
        <taxon>Pterygota</taxon>
        <taxon>Neoptera</taxon>
        <taxon>Endopterygota</taxon>
        <taxon>Hymenoptera</taxon>
        <taxon>Apocrita</taxon>
        <taxon>Aculeata</taxon>
        <taxon>Formicoidea</taxon>
        <taxon>Formicidae</taxon>
        <taxon>Myrmicinae</taxon>
        <taxon>Trachymyrmex</taxon>
    </lineage>
</organism>
<dbReference type="InterPro" id="IPR001878">
    <property type="entry name" value="Znf_CCHC"/>
</dbReference>
<protein>
    <submittedName>
        <fullName evidence="4">Gag-Pol polyprotein</fullName>
    </submittedName>
</protein>
<dbReference type="Gene3D" id="4.10.60.10">
    <property type="entry name" value="Zinc finger, CCHC-type"/>
    <property type="match status" value="1"/>
</dbReference>
<keyword evidence="1" id="KW-0863">Zinc-finger</keyword>
<evidence type="ECO:0000313" key="5">
    <source>
        <dbReference type="Proteomes" id="UP000078492"/>
    </source>
</evidence>
<dbReference type="Proteomes" id="UP000078492">
    <property type="component" value="Unassembled WGS sequence"/>
</dbReference>
<dbReference type="PROSITE" id="PS50158">
    <property type="entry name" value="ZF_CCHC"/>
    <property type="match status" value="1"/>
</dbReference>
<dbReference type="GO" id="GO:0008270">
    <property type="term" value="F:zinc ion binding"/>
    <property type="evidence" value="ECO:0007669"/>
    <property type="project" value="UniProtKB-KW"/>
</dbReference>
<dbReference type="EMBL" id="KQ978925">
    <property type="protein sequence ID" value="KYN27493.1"/>
    <property type="molecule type" value="Genomic_DNA"/>
</dbReference>
<sequence>MAKATTTSPRTAAIQISCRGERKYAEVLKVAKAQINIDELGITDIRPRRARTGALLLEILGANGATKADVLAGKLKEIMTGQEEVMISRPEKMADVRVRDIEESISREDLIEKISQVGKCSVEKIKMGAIIKALNGLGTVWLKCLLRLVVGAITQTPRLRVGWTMVRTELMLARALQCFRCLERDHVKAECRATVDRSSGCYRCGKEGHMARLCAAPAFYVICADRGVRSNHRMGGRACNPLPARKRRARAEDPTNRNTRPLA</sequence>
<proteinExistence type="predicted"/>